<sequence length="110" mass="11976">MAQNTAVPSTSRAAPLENRCGWFHNPTPGNATLTDRDGEWVISTQGGASAEGDWPVFTDAQWKKTNGHYGHGCACMKVVVDRSEQRVLRIASATAKPLKACREDRALPRP</sequence>
<evidence type="ECO:0000256" key="1">
    <source>
        <dbReference type="SAM" id="MobiDB-lite"/>
    </source>
</evidence>
<proteinExistence type="predicted"/>
<evidence type="ECO:0000313" key="2">
    <source>
        <dbReference type="EMBL" id="OYD50062.1"/>
    </source>
</evidence>
<feature type="compositionally biased region" description="Polar residues" evidence="1">
    <location>
        <begin position="1"/>
        <end position="12"/>
    </location>
</feature>
<evidence type="ECO:0008006" key="4">
    <source>
        <dbReference type="Google" id="ProtNLM"/>
    </source>
</evidence>
<reference evidence="2 3" key="1">
    <citation type="submission" date="2017-07" db="EMBL/GenBank/DDBJ databases">
        <title>Acidovorax KNDSW TSA 6 genome sequence and assembly.</title>
        <authorList>
            <person name="Mayilraj S."/>
        </authorList>
    </citation>
    <scope>NUCLEOTIDE SEQUENCE [LARGE SCALE GENOMIC DNA]</scope>
    <source>
        <strain evidence="2 3">KNDSW-TSA6</strain>
    </source>
</reference>
<comment type="caution">
    <text evidence="2">The sequence shown here is derived from an EMBL/GenBank/DDBJ whole genome shotgun (WGS) entry which is preliminary data.</text>
</comment>
<dbReference type="InterPro" id="IPR025145">
    <property type="entry name" value="DUF4087"/>
</dbReference>
<gene>
    <name evidence="2" type="ORF">CBY09_12555</name>
</gene>
<protein>
    <recommendedName>
        <fullName evidence="4">DUF4087 domain-containing protein</fullName>
    </recommendedName>
</protein>
<feature type="region of interest" description="Disordered" evidence="1">
    <location>
        <begin position="1"/>
        <end position="21"/>
    </location>
</feature>
<dbReference type="OrthoDB" id="339834at2"/>
<keyword evidence="3" id="KW-1185">Reference proteome</keyword>
<name>A0A235EM12_9BURK</name>
<dbReference type="EMBL" id="NOIG01000008">
    <property type="protein sequence ID" value="OYD50062.1"/>
    <property type="molecule type" value="Genomic_DNA"/>
</dbReference>
<accession>A0A235EM12</accession>
<dbReference type="Proteomes" id="UP000215441">
    <property type="component" value="Unassembled WGS sequence"/>
</dbReference>
<evidence type="ECO:0000313" key="3">
    <source>
        <dbReference type="Proteomes" id="UP000215441"/>
    </source>
</evidence>
<organism evidence="2 3">
    <name type="scientific">Acidovorax kalamii</name>
    <dbReference type="NCBI Taxonomy" id="2004485"/>
    <lineage>
        <taxon>Bacteria</taxon>
        <taxon>Pseudomonadati</taxon>
        <taxon>Pseudomonadota</taxon>
        <taxon>Betaproteobacteria</taxon>
        <taxon>Burkholderiales</taxon>
        <taxon>Comamonadaceae</taxon>
        <taxon>Acidovorax</taxon>
    </lineage>
</organism>
<dbReference type="Pfam" id="PF13316">
    <property type="entry name" value="DUF4087"/>
    <property type="match status" value="1"/>
</dbReference>
<dbReference type="AlphaFoldDB" id="A0A235EM12"/>